<proteinExistence type="inferred from homology"/>
<evidence type="ECO:0000256" key="3">
    <source>
        <dbReference type="ARBA" id="ARBA00022692"/>
    </source>
</evidence>
<dbReference type="Pfam" id="PF03073">
    <property type="entry name" value="TspO_MBR"/>
    <property type="match status" value="1"/>
</dbReference>
<organism evidence="7">
    <name type="scientific">viral metagenome</name>
    <dbReference type="NCBI Taxonomy" id="1070528"/>
    <lineage>
        <taxon>unclassified sequences</taxon>
        <taxon>metagenomes</taxon>
        <taxon>organismal metagenomes</taxon>
    </lineage>
</organism>
<evidence type="ECO:0000256" key="2">
    <source>
        <dbReference type="ARBA" id="ARBA00007524"/>
    </source>
</evidence>
<feature type="transmembrane region" description="Helical" evidence="6">
    <location>
        <begin position="37"/>
        <end position="55"/>
    </location>
</feature>
<evidence type="ECO:0008006" key="8">
    <source>
        <dbReference type="Google" id="ProtNLM"/>
    </source>
</evidence>
<sequence length="148" mass="17511">MSYFLLFVPQTLSILTQIAFPSNFKDNKKVFFQPPGYVFAIVWTMIYFFLGYYLFLLFQQKNTNQYFAFMLAIFSINLFINLCWTPVVNIYKKYKAGVFMIAFLIFTLFTLIAIDEQPLTRTLLVPYLSWLVVALLMNIELLRMNIIT</sequence>
<feature type="transmembrane region" description="Helical" evidence="6">
    <location>
        <begin position="94"/>
        <end position="114"/>
    </location>
</feature>
<dbReference type="Gene3D" id="1.20.1260.100">
    <property type="entry name" value="TspO/MBR protein"/>
    <property type="match status" value="1"/>
</dbReference>
<evidence type="ECO:0000256" key="5">
    <source>
        <dbReference type="ARBA" id="ARBA00023136"/>
    </source>
</evidence>
<evidence type="ECO:0000256" key="6">
    <source>
        <dbReference type="SAM" id="Phobius"/>
    </source>
</evidence>
<evidence type="ECO:0000256" key="4">
    <source>
        <dbReference type="ARBA" id="ARBA00022989"/>
    </source>
</evidence>
<dbReference type="EMBL" id="MN739215">
    <property type="protein sequence ID" value="QHS94006.1"/>
    <property type="molecule type" value="Genomic_DNA"/>
</dbReference>
<evidence type="ECO:0000313" key="7">
    <source>
        <dbReference type="EMBL" id="QHS94006.1"/>
    </source>
</evidence>
<dbReference type="AlphaFoldDB" id="A0A6C0BPB2"/>
<dbReference type="PANTHER" id="PTHR10057:SF0">
    <property type="entry name" value="TRANSLOCATOR PROTEIN"/>
    <property type="match status" value="1"/>
</dbReference>
<name>A0A6C0BPB2_9ZZZZ</name>
<feature type="transmembrane region" description="Helical" evidence="6">
    <location>
        <begin position="123"/>
        <end position="142"/>
    </location>
</feature>
<dbReference type="GO" id="GO:0016020">
    <property type="term" value="C:membrane"/>
    <property type="evidence" value="ECO:0007669"/>
    <property type="project" value="UniProtKB-SubCell"/>
</dbReference>
<dbReference type="InterPro" id="IPR038330">
    <property type="entry name" value="TspO/MBR-related_sf"/>
</dbReference>
<reference evidence="7" key="1">
    <citation type="journal article" date="2020" name="Nature">
        <title>Giant virus diversity and host interactions through global metagenomics.</title>
        <authorList>
            <person name="Schulz F."/>
            <person name="Roux S."/>
            <person name="Paez-Espino D."/>
            <person name="Jungbluth S."/>
            <person name="Walsh D.A."/>
            <person name="Denef V.J."/>
            <person name="McMahon K.D."/>
            <person name="Konstantinidis K.T."/>
            <person name="Eloe-Fadrosh E.A."/>
            <person name="Kyrpides N.C."/>
            <person name="Woyke T."/>
        </authorList>
    </citation>
    <scope>NUCLEOTIDE SEQUENCE</scope>
    <source>
        <strain evidence="7">GVMAG-M-3300018416-26</strain>
    </source>
</reference>
<dbReference type="InterPro" id="IPR004307">
    <property type="entry name" value="TspO_MBR"/>
</dbReference>
<dbReference type="PANTHER" id="PTHR10057">
    <property type="entry name" value="PERIPHERAL-TYPE BENZODIAZEPINE RECEPTOR"/>
    <property type="match status" value="1"/>
</dbReference>
<feature type="transmembrane region" description="Helical" evidence="6">
    <location>
        <begin position="67"/>
        <end position="88"/>
    </location>
</feature>
<comment type="similarity">
    <text evidence="2">Belongs to the TspO/BZRP family.</text>
</comment>
<keyword evidence="5 6" id="KW-0472">Membrane</keyword>
<comment type="subcellular location">
    <subcellularLocation>
        <location evidence="1">Membrane</location>
        <topology evidence="1">Multi-pass membrane protein</topology>
    </subcellularLocation>
</comment>
<protein>
    <recommendedName>
        <fullName evidence="8">TspO/MBR family protein</fullName>
    </recommendedName>
</protein>
<keyword evidence="3 6" id="KW-0812">Transmembrane</keyword>
<keyword evidence="4 6" id="KW-1133">Transmembrane helix</keyword>
<accession>A0A6C0BPB2</accession>
<dbReference type="CDD" id="cd15904">
    <property type="entry name" value="TSPO_MBR"/>
    <property type="match status" value="1"/>
</dbReference>
<evidence type="ECO:0000256" key="1">
    <source>
        <dbReference type="ARBA" id="ARBA00004141"/>
    </source>
</evidence>
<dbReference type="GO" id="GO:0033013">
    <property type="term" value="P:tetrapyrrole metabolic process"/>
    <property type="evidence" value="ECO:0007669"/>
    <property type="project" value="UniProtKB-ARBA"/>
</dbReference>